<dbReference type="OrthoDB" id="548202at2759"/>
<dbReference type="GO" id="GO:0004620">
    <property type="term" value="F:phospholipase activity"/>
    <property type="evidence" value="ECO:0000318"/>
    <property type="project" value="GO_Central"/>
</dbReference>
<dbReference type="GO" id="GO:0030149">
    <property type="term" value="P:sphingolipid catabolic process"/>
    <property type="evidence" value="ECO:0000318"/>
    <property type="project" value="GO_Central"/>
</dbReference>
<reference evidence="2 3" key="1">
    <citation type="journal article" date="2007" name="Science">
        <title>The Chlamydomonas genome reveals the evolution of key animal and plant functions.</title>
        <authorList>
            <person name="Merchant S.S."/>
            <person name="Prochnik S.E."/>
            <person name="Vallon O."/>
            <person name="Harris E.H."/>
            <person name="Karpowicz S.J."/>
            <person name="Witman G.B."/>
            <person name="Terry A."/>
            <person name="Salamov A."/>
            <person name="Fritz-Laylin L.K."/>
            <person name="Marechal-Drouard L."/>
            <person name="Marshall W.F."/>
            <person name="Qu L.H."/>
            <person name="Nelson D.R."/>
            <person name="Sanderfoot A.A."/>
            <person name="Spalding M.H."/>
            <person name="Kapitonov V.V."/>
            <person name="Ren Q."/>
            <person name="Ferris P."/>
            <person name="Lindquist E."/>
            <person name="Shapiro H."/>
            <person name="Lucas S.M."/>
            <person name="Grimwood J."/>
            <person name="Schmutz J."/>
            <person name="Cardol P."/>
            <person name="Cerutti H."/>
            <person name="Chanfreau G."/>
            <person name="Chen C.L."/>
            <person name="Cognat V."/>
            <person name="Croft M.T."/>
            <person name="Dent R."/>
            <person name="Dutcher S."/>
            <person name="Fernandez E."/>
            <person name="Fukuzawa H."/>
            <person name="Gonzalez-Ballester D."/>
            <person name="Gonzalez-Halphen D."/>
            <person name="Hallmann A."/>
            <person name="Hanikenne M."/>
            <person name="Hippler M."/>
            <person name="Inwood W."/>
            <person name="Jabbari K."/>
            <person name="Kalanon M."/>
            <person name="Kuras R."/>
            <person name="Lefebvre P.A."/>
            <person name="Lemaire S.D."/>
            <person name="Lobanov A.V."/>
            <person name="Lohr M."/>
            <person name="Manuell A."/>
            <person name="Meier I."/>
            <person name="Mets L."/>
            <person name="Mittag M."/>
            <person name="Mittelmeier T."/>
            <person name="Moroney J.V."/>
            <person name="Moseley J."/>
            <person name="Napoli C."/>
            <person name="Nedelcu A.M."/>
            <person name="Niyogi K."/>
            <person name="Novoselov S.V."/>
            <person name="Paulsen I.T."/>
            <person name="Pazour G."/>
            <person name="Purton S."/>
            <person name="Ral J.P."/>
            <person name="Riano-Pachon D.M."/>
            <person name="Riekhof W."/>
            <person name="Rymarquis L."/>
            <person name="Schroda M."/>
            <person name="Stern D."/>
            <person name="Umen J."/>
            <person name="Willows R."/>
            <person name="Wilson N."/>
            <person name="Zimmer S.L."/>
            <person name="Allmer J."/>
            <person name="Balk J."/>
            <person name="Bisova K."/>
            <person name="Chen C.J."/>
            <person name="Elias M."/>
            <person name="Gendler K."/>
            <person name="Hauser C."/>
            <person name="Lamb M.R."/>
            <person name="Ledford H."/>
            <person name="Long J.C."/>
            <person name="Minagawa J."/>
            <person name="Page M.D."/>
            <person name="Pan J."/>
            <person name="Pootakham W."/>
            <person name="Roje S."/>
            <person name="Rose A."/>
            <person name="Stahlberg E."/>
            <person name="Terauchi A.M."/>
            <person name="Yang P."/>
            <person name="Ball S."/>
            <person name="Bowler C."/>
            <person name="Dieckmann C.L."/>
            <person name="Gladyshev V.N."/>
            <person name="Green P."/>
            <person name="Jorgensen R."/>
            <person name="Mayfield S."/>
            <person name="Mueller-Roeber B."/>
            <person name="Rajamani S."/>
            <person name="Sayre R.T."/>
            <person name="Brokstein P."/>
            <person name="Dubchak I."/>
            <person name="Goodstein D."/>
            <person name="Hornick L."/>
            <person name="Huang Y.W."/>
            <person name="Jhaveri J."/>
            <person name="Luo Y."/>
            <person name="Martinez D."/>
            <person name="Ngau W.C."/>
            <person name="Otillar B."/>
            <person name="Poliakov A."/>
            <person name="Porter A."/>
            <person name="Szajkowski L."/>
            <person name="Werner G."/>
            <person name="Zhou K."/>
            <person name="Grigoriev I.V."/>
            <person name="Rokhsar D.S."/>
            <person name="Grossman A.R."/>
        </authorList>
    </citation>
    <scope>NUCLEOTIDE SEQUENCE [LARGE SCALE GENOMIC DNA]</scope>
    <source>
        <strain evidence="3">CC-503</strain>
    </source>
</reference>
<feature type="region of interest" description="Disordered" evidence="1">
    <location>
        <begin position="819"/>
        <end position="864"/>
    </location>
</feature>
<dbReference type="InParanoid" id="A0A2K3D515"/>
<dbReference type="GeneID" id="5718524"/>
<dbReference type="PANTHER" id="PTHR12393">
    <property type="entry name" value="SPHINGOMYELIN PHOSPHODIESTERASE RELATED"/>
    <property type="match status" value="1"/>
</dbReference>
<proteinExistence type="predicted"/>
<dbReference type="Gramene" id="PNW75615">
    <property type="protein sequence ID" value="PNW75615"/>
    <property type="gene ID" value="CHLRE_12g534000v5"/>
</dbReference>
<keyword evidence="3" id="KW-1185">Reference proteome</keyword>
<dbReference type="GO" id="GO:0046513">
    <property type="term" value="P:ceramide biosynthetic process"/>
    <property type="evidence" value="ECO:0000318"/>
    <property type="project" value="GO_Central"/>
</dbReference>
<dbReference type="GO" id="GO:0005783">
    <property type="term" value="C:endoplasmic reticulum"/>
    <property type="evidence" value="ECO:0000318"/>
    <property type="project" value="GO_Central"/>
</dbReference>
<dbReference type="RefSeq" id="XP_042918707.1">
    <property type="nucleotide sequence ID" value="XM_043068612.1"/>
</dbReference>
<dbReference type="Proteomes" id="UP000006906">
    <property type="component" value="Chromosome 12"/>
</dbReference>
<organism evidence="2 3">
    <name type="scientific">Chlamydomonas reinhardtii</name>
    <name type="common">Chlamydomonas smithii</name>
    <dbReference type="NCBI Taxonomy" id="3055"/>
    <lineage>
        <taxon>Eukaryota</taxon>
        <taxon>Viridiplantae</taxon>
        <taxon>Chlorophyta</taxon>
        <taxon>core chlorophytes</taxon>
        <taxon>Chlorophyceae</taxon>
        <taxon>CS clade</taxon>
        <taxon>Chlamydomonadales</taxon>
        <taxon>Chlamydomonadaceae</taxon>
        <taxon>Chlamydomonas</taxon>
    </lineage>
</organism>
<dbReference type="AlphaFoldDB" id="A0A2K3D515"/>
<dbReference type="KEGG" id="cre:CHLRE_12g534000v5"/>
<dbReference type="GO" id="GO:0016020">
    <property type="term" value="C:membrane"/>
    <property type="evidence" value="ECO:0000318"/>
    <property type="project" value="GO_Central"/>
</dbReference>
<name>A0A2K3D515_CHLRE</name>
<dbReference type="EMBL" id="CM008973">
    <property type="protein sequence ID" value="PNW75615.1"/>
    <property type="molecule type" value="Genomic_DNA"/>
</dbReference>
<evidence type="ECO:0000256" key="1">
    <source>
        <dbReference type="SAM" id="MobiDB-lite"/>
    </source>
</evidence>
<evidence type="ECO:0000313" key="3">
    <source>
        <dbReference type="Proteomes" id="UP000006906"/>
    </source>
</evidence>
<feature type="compositionally biased region" description="Low complexity" evidence="1">
    <location>
        <begin position="828"/>
        <end position="838"/>
    </location>
</feature>
<evidence type="ECO:0000313" key="2">
    <source>
        <dbReference type="EMBL" id="PNW75615.1"/>
    </source>
</evidence>
<sequence length="864" mass="91297">MEVAGDPNLADSSSQIPRRLAEFESPWNKLTPELHLRVANYLPVSDVVMGLKLSCKDAAACLREDYSTIQLAARPAQRRQPNHLNPVISASPWPAWQFVAHWGRPEPWRLLTLRQRQRLLCLAASSGDAPSLDAALAHCGCSLSSEVLISAAAAGCTAACKRLLEEGCEADLNAACAAAEAGHRHLCALLWSKRCWDHTFLDGDGGGDGPDAEDLARVAEAACAGGHAHVLQWLEMHEGLYDDAERWGREYRRQEINEGLAAAAARGGHVPLLQQLLAKLPQPQAGSGQDINWSRLLCDVALGCPLPVLRELAGRWRQLEPPQPRQQQQQQQQLQLGAQRGGGVGRDILLRALGSHTPDWRDKAEWVLSRRSELLAAATTGPGSALRPDGVGGYDWAAAQPDYEQRLRYLVTDKGARSLPAEAAEAAAAAGDVGALRFLLEECGMRLPDTCVSGAAQCGQHAVLEFLRGRGQLPSYSGGGRTLNAGEAPVGVLAAAAVVAARDARHAGYAMSHAYQERDFWSRVFSQAASQGADVTTLRYLHEALGAQVQLRCIAQAGSLEQLEWALGVALAGGDAAPPQLGPAPGALLQAALDSGNLVAAALLHARGLAPAPLAVNELVRLCDKYAHDSGGFGALRWILDQLRNGHGQGGGQTAADKCSPVTGKGGVAGDAGPGAAAAAGAAATAGSAEAASCRAASGLTDAEWAEVLLAVGVAGLLHGRFSTNQWEWLRAAFLASPVSPHATAASTAQRFAGWVARDLIRRRMHALEEEPVGSAGSGHTEAAAAEKAARLERERVAGVMEVRAAAVAGVETSFRDGAQREDKWMADADAQAENEAAMYDDAGYNTDRDDIDDDDLGDPFYPY</sequence>
<protein>
    <submittedName>
        <fullName evidence="2">Uncharacterized protein</fullName>
    </submittedName>
</protein>
<dbReference type="ExpressionAtlas" id="A0A2K3D515">
    <property type="expression patterns" value="baseline and differential"/>
</dbReference>
<dbReference type="PANTHER" id="PTHR12393:SF6">
    <property type="entry name" value="SPHINGOMYELIN PHOSPHODIESTERASE 2"/>
    <property type="match status" value="1"/>
</dbReference>
<gene>
    <name evidence="2" type="ORF">CHLRE_12g534000v5</name>
</gene>
<accession>A0A2K3D515</accession>
<dbReference type="GO" id="GO:0071944">
    <property type="term" value="C:cell periphery"/>
    <property type="evidence" value="ECO:0000318"/>
    <property type="project" value="GO_Central"/>
</dbReference>